<dbReference type="OrthoDB" id="3791787at2759"/>
<protein>
    <recommendedName>
        <fullName evidence="1">DUF7029 domain-containing protein</fullName>
    </recommendedName>
</protein>
<dbReference type="Proteomes" id="UP000193144">
    <property type="component" value="Unassembled WGS sequence"/>
</dbReference>
<reference evidence="2 3" key="1">
    <citation type="submission" date="2016-07" db="EMBL/GenBank/DDBJ databases">
        <title>Pervasive Adenine N6-methylation of Active Genes in Fungi.</title>
        <authorList>
            <consortium name="DOE Joint Genome Institute"/>
            <person name="Mondo S.J."/>
            <person name="Dannebaum R.O."/>
            <person name="Kuo R.C."/>
            <person name="Labutti K."/>
            <person name="Haridas S."/>
            <person name="Kuo A."/>
            <person name="Salamov A."/>
            <person name="Ahrendt S.R."/>
            <person name="Lipzen A."/>
            <person name="Sullivan W."/>
            <person name="Andreopoulos W.B."/>
            <person name="Clum A."/>
            <person name="Lindquist E."/>
            <person name="Daum C."/>
            <person name="Ramamoorthy G.K."/>
            <person name="Gryganskyi A."/>
            <person name="Culley D."/>
            <person name="Magnuson J.K."/>
            <person name="James T.Y."/>
            <person name="O'Malley M.A."/>
            <person name="Stajich J.E."/>
            <person name="Spatafora J.W."/>
            <person name="Visel A."/>
            <person name="Grigoriev I.V."/>
        </authorList>
    </citation>
    <scope>NUCLEOTIDE SEQUENCE [LARGE SCALE GENOMIC DNA]</scope>
    <source>
        <strain evidence="2 3">CBS 115471</strain>
    </source>
</reference>
<organism evidence="2 3">
    <name type="scientific">Clohesyomyces aquaticus</name>
    <dbReference type="NCBI Taxonomy" id="1231657"/>
    <lineage>
        <taxon>Eukaryota</taxon>
        <taxon>Fungi</taxon>
        <taxon>Dikarya</taxon>
        <taxon>Ascomycota</taxon>
        <taxon>Pezizomycotina</taxon>
        <taxon>Dothideomycetes</taxon>
        <taxon>Pleosporomycetidae</taxon>
        <taxon>Pleosporales</taxon>
        <taxon>Lindgomycetaceae</taxon>
        <taxon>Clohesyomyces</taxon>
    </lineage>
</organism>
<gene>
    <name evidence="2" type="ORF">BCR34DRAFT_620235</name>
</gene>
<dbReference type="EMBL" id="MCFA01000318">
    <property type="protein sequence ID" value="ORX94109.1"/>
    <property type="molecule type" value="Genomic_DNA"/>
</dbReference>
<comment type="caution">
    <text evidence="2">The sequence shown here is derived from an EMBL/GenBank/DDBJ whole genome shotgun (WGS) entry which is preliminary data.</text>
</comment>
<dbReference type="STRING" id="1231657.A0A1Y1Y817"/>
<dbReference type="Pfam" id="PF22974">
    <property type="entry name" value="DUF7029"/>
    <property type="match status" value="1"/>
</dbReference>
<proteinExistence type="predicted"/>
<accession>A0A1Y1Y817</accession>
<keyword evidence="3" id="KW-1185">Reference proteome</keyword>
<name>A0A1Y1Y817_9PLEO</name>
<feature type="domain" description="DUF7029" evidence="1">
    <location>
        <begin position="120"/>
        <end position="212"/>
    </location>
</feature>
<dbReference type="AlphaFoldDB" id="A0A1Y1Y817"/>
<evidence type="ECO:0000313" key="3">
    <source>
        <dbReference type="Proteomes" id="UP000193144"/>
    </source>
</evidence>
<dbReference type="InterPro" id="IPR054293">
    <property type="entry name" value="DUF7029"/>
</dbReference>
<evidence type="ECO:0000313" key="2">
    <source>
        <dbReference type="EMBL" id="ORX94109.1"/>
    </source>
</evidence>
<evidence type="ECO:0000259" key="1">
    <source>
        <dbReference type="Pfam" id="PF22974"/>
    </source>
</evidence>
<sequence length="806" mass="86718">MRFTRAIPAFASTVAAPTAYYLYSGHNTTKGASYSLVGTQGPLKVCSAATVTVYETTYGPKIPAAGSKASPSAKDPKHLVLKYVGGKTQLYYAESGKTDADNDFTKPSKTLCFGIINLLFKAPAVVLEHSSYVAKMEYRDDQLSIEFSSASSCEFAMTSWTKGMIIVSSSTTCKNFSDDDQCYFKVVELVKPKDGKTIILTVTPIAQDECMEGGEVGNVQAAQRREVTAGLDSDELTNIACRVALQCRNLDKRVIKKLIGFVKNKILAPAVTTLRTAVNVAGTITQGAVQLVTAGTISAKAEAKMVESPWGPAIVIAAYCTESKLKADQGVEREGYLNIFCLGCGAEGNVELAFTATWSVTQGITKGELEAWADLKAALKVGVDAQIKLNREWKKNLFQIGLPGLSFCVITIGPQVRVDSRVALEAEAEGRILAGAELNWNRAYAKIDLTDLSKSVKKNFDPQFRPTFEAEGSIFVGAELGLPIGLHFGISISTWKKTVGLINEPMIKGIAKAAAKVELVGGRISAGFTPTEGCTGIHANLSWQNRLYGNVADVKEFDILDTGYKTIRSACIPIGAQPQPRQAIDAPKPVNARQTANTIDLPEGVIEITDSVKNDTDLVNYKIEDIPTVAYTRTDGYEFTKLLADGGEYNILFCSNGNLYVKKPDIAAGIGYGEPFAYSDNSIIGDGAGRYLDFHKDAMSAAGVSRLRLGDEENPVVGTSAVALMAFCMYKDGQAPKVFVVRDLEAGIAVLESGDVKYSVTGGDVNKCYPLMVKEDPEPQTAWKQFGDSLLVDPDGLEFPLETPVV</sequence>